<dbReference type="InterPro" id="IPR006073">
    <property type="entry name" value="GTP-bd"/>
</dbReference>
<comment type="similarity">
    <text evidence="1 7 8">Belongs to the TRAFAC class TrmE-Era-EngA-EngB-Septin-like GTPase superfamily. TrmE GTPase family.</text>
</comment>
<evidence type="ECO:0000256" key="4">
    <source>
        <dbReference type="ARBA" id="ARBA00022801"/>
    </source>
</evidence>
<dbReference type="GO" id="GO:0002098">
    <property type="term" value="P:tRNA wobble uridine modification"/>
    <property type="evidence" value="ECO:0007669"/>
    <property type="project" value="TreeGrafter"/>
</dbReference>
<keyword evidence="7" id="KW-0479">Metal-binding</keyword>
<keyword evidence="3 7" id="KW-0547">Nucleotide-binding</keyword>
<reference evidence="10 11" key="1">
    <citation type="submission" date="2020-08" db="EMBL/GenBank/DDBJ databases">
        <title>Genome sequencing of Purple Non-Sulfur Bacteria from various extreme environments.</title>
        <authorList>
            <person name="Mayer M."/>
        </authorList>
    </citation>
    <scope>NUCLEOTIDE SEQUENCE [LARGE SCALE GENOMIC DNA]</scope>
    <source>
        <strain evidence="10 11">JA135</strain>
    </source>
</reference>
<dbReference type="Pfam" id="PF01926">
    <property type="entry name" value="MMR_HSR1"/>
    <property type="match status" value="1"/>
</dbReference>
<feature type="binding site" evidence="7">
    <location>
        <begin position="275"/>
        <end position="278"/>
    </location>
    <ligand>
        <name>GTP</name>
        <dbReference type="ChEBI" id="CHEBI:37565"/>
    </ligand>
</feature>
<evidence type="ECO:0000259" key="9">
    <source>
        <dbReference type="PROSITE" id="PS51709"/>
    </source>
</evidence>
<feature type="binding site" evidence="7">
    <location>
        <position position="235"/>
    </location>
    <ligand>
        <name>Mg(2+)</name>
        <dbReference type="ChEBI" id="CHEBI:18420"/>
    </ligand>
</feature>
<dbReference type="InterPro" id="IPR027368">
    <property type="entry name" value="MnmE_dom2"/>
</dbReference>
<comment type="caution">
    <text evidence="10">The sequence shown here is derived from an EMBL/GenBank/DDBJ whole genome shotgun (WGS) entry which is preliminary data.</text>
</comment>
<evidence type="ECO:0000313" key="10">
    <source>
        <dbReference type="EMBL" id="MBB4286352.1"/>
    </source>
</evidence>
<dbReference type="CDD" id="cd14858">
    <property type="entry name" value="TrmE_N"/>
    <property type="match status" value="1"/>
</dbReference>
<dbReference type="HAMAP" id="MF_00379">
    <property type="entry name" value="GTPase_MnmE"/>
    <property type="match status" value="1"/>
</dbReference>
<dbReference type="Proteomes" id="UP000555728">
    <property type="component" value="Unassembled WGS sequence"/>
</dbReference>
<keyword evidence="7" id="KW-0963">Cytoplasm</keyword>
<dbReference type="InterPro" id="IPR018948">
    <property type="entry name" value="GTP-bd_TrmE_N"/>
</dbReference>
<feature type="domain" description="TrmE-type G" evidence="9">
    <location>
        <begin position="221"/>
        <end position="376"/>
    </location>
</feature>
<feature type="binding site" evidence="7">
    <location>
        <begin position="250"/>
        <end position="256"/>
    </location>
    <ligand>
        <name>GTP</name>
        <dbReference type="ChEBI" id="CHEBI:37565"/>
    </ligand>
</feature>
<gene>
    <name evidence="7" type="primary">mnmE</name>
    <name evidence="7" type="synonym">trmE</name>
    <name evidence="10" type="ORF">GGD88_002081</name>
</gene>
<keyword evidence="7" id="KW-0460">Magnesium</keyword>
<dbReference type="PANTHER" id="PTHR42714:SF2">
    <property type="entry name" value="TRNA MODIFICATION GTPASE GTPBP3, MITOCHONDRIAL"/>
    <property type="match status" value="1"/>
</dbReference>
<dbReference type="NCBIfam" id="TIGR00231">
    <property type="entry name" value="small_GTP"/>
    <property type="match status" value="1"/>
</dbReference>
<comment type="cofactor">
    <cofactor evidence="7">
        <name>K(+)</name>
        <dbReference type="ChEBI" id="CHEBI:29103"/>
    </cofactor>
    <text evidence="7">Binds 1 potassium ion per subunit.</text>
</comment>
<dbReference type="NCBIfam" id="NF003661">
    <property type="entry name" value="PRK05291.1-3"/>
    <property type="match status" value="1"/>
</dbReference>
<dbReference type="InterPro" id="IPR005225">
    <property type="entry name" value="Small_GTP-bd"/>
</dbReference>
<evidence type="ECO:0000256" key="1">
    <source>
        <dbReference type="ARBA" id="ARBA00011043"/>
    </source>
</evidence>
<keyword evidence="2 7" id="KW-0819">tRNA processing</keyword>
<dbReference type="PROSITE" id="PS51709">
    <property type="entry name" value="G_TRME"/>
    <property type="match status" value="1"/>
</dbReference>
<feature type="binding site" evidence="7">
    <location>
        <position position="231"/>
    </location>
    <ligand>
        <name>K(+)</name>
        <dbReference type="ChEBI" id="CHEBI:29103"/>
    </ligand>
</feature>
<dbReference type="SUPFAM" id="SSF116878">
    <property type="entry name" value="TrmE connector domain"/>
    <property type="match status" value="1"/>
</dbReference>
<protein>
    <recommendedName>
        <fullName evidence="7">tRNA modification GTPase MnmE</fullName>
        <ecNumber evidence="7">3.6.-.-</ecNumber>
    </recommendedName>
</protein>
<dbReference type="RefSeq" id="WP_184435134.1">
    <property type="nucleotide sequence ID" value="NZ_JACIGI010000015.1"/>
</dbReference>
<feature type="binding site" evidence="7">
    <location>
        <position position="452"/>
    </location>
    <ligand>
        <name>(6S)-5-formyl-5,6,7,8-tetrahydrofolate</name>
        <dbReference type="ChEBI" id="CHEBI:57457"/>
    </ligand>
</feature>
<dbReference type="InterPro" id="IPR025867">
    <property type="entry name" value="MnmE_helical"/>
</dbReference>
<dbReference type="InterPro" id="IPR027266">
    <property type="entry name" value="TrmE/GcvT-like"/>
</dbReference>
<dbReference type="Gene3D" id="3.40.50.300">
    <property type="entry name" value="P-loop containing nucleotide triphosphate hydrolases"/>
    <property type="match status" value="1"/>
</dbReference>
<feature type="binding site" evidence="7">
    <location>
        <position position="25"/>
    </location>
    <ligand>
        <name>(6S)-5-formyl-5,6,7,8-tetrahydrofolate</name>
        <dbReference type="ChEBI" id="CHEBI:57457"/>
    </ligand>
</feature>
<dbReference type="PANTHER" id="PTHR42714">
    <property type="entry name" value="TRNA MODIFICATION GTPASE GTPBP3"/>
    <property type="match status" value="1"/>
</dbReference>
<dbReference type="GO" id="GO:0005737">
    <property type="term" value="C:cytoplasm"/>
    <property type="evidence" value="ECO:0007669"/>
    <property type="project" value="UniProtKB-SubCell"/>
</dbReference>
<dbReference type="SMART" id="SM00382">
    <property type="entry name" value="AAA"/>
    <property type="match status" value="1"/>
</dbReference>
<feature type="binding site" evidence="7">
    <location>
        <position position="125"/>
    </location>
    <ligand>
        <name>(6S)-5-formyl-5,6,7,8-tetrahydrofolate</name>
        <dbReference type="ChEBI" id="CHEBI:57457"/>
    </ligand>
</feature>
<feature type="binding site" evidence="7">
    <location>
        <position position="250"/>
    </location>
    <ligand>
        <name>K(+)</name>
        <dbReference type="ChEBI" id="CHEBI:29103"/>
    </ligand>
</feature>
<dbReference type="NCBIfam" id="TIGR00450">
    <property type="entry name" value="mnmE_trmE_thdF"/>
    <property type="match status" value="1"/>
</dbReference>
<comment type="subcellular location">
    <subcellularLocation>
        <location evidence="7">Cytoplasm</location>
    </subcellularLocation>
</comment>
<feature type="binding site" evidence="7">
    <location>
        <position position="85"/>
    </location>
    <ligand>
        <name>(6S)-5-formyl-5,6,7,8-tetrahydrofolate</name>
        <dbReference type="ChEBI" id="CHEBI:57457"/>
    </ligand>
</feature>
<evidence type="ECO:0000256" key="5">
    <source>
        <dbReference type="ARBA" id="ARBA00022958"/>
    </source>
</evidence>
<dbReference type="GO" id="GO:0005525">
    <property type="term" value="F:GTP binding"/>
    <property type="evidence" value="ECO:0007669"/>
    <property type="project" value="UniProtKB-UniRule"/>
</dbReference>
<keyword evidence="6 7" id="KW-0342">GTP-binding</keyword>
<dbReference type="InterPro" id="IPR031168">
    <property type="entry name" value="G_TrmE"/>
</dbReference>
<keyword evidence="4 7" id="KW-0378">Hydrolase</keyword>
<sequence length="452" mass="47244">MTHPDAPTLFALSTAPGRAGVAVIRVSGPRAGAALCALADRPAPPPPRRAVRARFRDPASGEILDDGLALFFPAPHSFTGEDVAELHGHGGRAVTRAILDALAGLPGLVPAEPGAFTRRAFEAGKLDLTAVEGLADLIDAETAAQRRQALRQRDGALARLTDGWRDRLVRTLAHLEATIDFSDEDLPEALLPALRTDMTALAGEIAAHLAEPPRGERLRDGVHVAVLGPPNAGKSSLVNALARREAAIVSALAGTTRDIVEVHLDLGGYPVVLADTAGLRDTADLIEREGVRRAHARADAADLRLLLLDGAAADPLDPAVVDLAADPEVIVVLNKMDVRGGAPPAVLSDGRAPLPLSLATGAGLDALLATLSTRVRALAEAGVGAPPPLTRARHRHALAETHDALVRALDAPLPELVAEDLRLAARALGRLTGRVDVEDLLDVIFRDFCIGK</sequence>
<dbReference type="Pfam" id="PF12631">
    <property type="entry name" value="MnmE_helical"/>
    <property type="match status" value="1"/>
</dbReference>
<evidence type="ECO:0000313" key="11">
    <source>
        <dbReference type="Proteomes" id="UP000555728"/>
    </source>
</evidence>
<organism evidence="10 11">
    <name type="scientific">Roseospira goensis</name>
    <dbReference type="NCBI Taxonomy" id="391922"/>
    <lineage>
        <taxon>Bacteria</taxon>
        <taxon>Pseudomonadati</taxon>
        <taxon>Pseudomonadota</taxon>
        <taxon>Alphaproteobacteria</taxon>
        <taxon>Rhodospirillales</taxon>
        <taxon>Rhodospirillaceae</taxon>
        <taxon>Roseospira</taxon>
    </lineage>
</organism>
<evidence type="ECO:0000256" key="8">
    <source>
        <dbReference type="RuleBase" id="RU003313"/>
    </source>
</evidence>
<dbReference type="GO" id="GO:0046872">
    <property type="term" value="F:metal ion binding"/>
    <property type="evidence" value="ECO:0007669"/>
    <property type="project" value="UniProtKB-KW"/>
</dbReference>
<evidence type="ECO:0000256" key="7">
    <source>
        <dbReference type="HAMAP-Rule" id="MF_00379"/>
    </source>
</evidence>
<keyword evidence="11" id="KW-1185">Reference proteome</keyword>
<comment type="subunit">
    <text evidence="7">Homodimer. Heterotetramer of two MnmE and two MnmG subunits.</text>
</comment>
<dbReference type="InterPro" id="IPR004520">
    <property type="entry name" value="GTPase_MnmE"/>
</dbReference>
<dbReference type="InterPro" id="IPR003593">
    <property type="entry name" value="AAA+_ATPase"/>
</dbReference>
<dbReference type="CDD" id="cd04164">
    <property type="entry name" value="trmE"/>
    <property type="match status" value="1"/>
</dbReference>
<dbReference type="GO" id="GO:0003924">
    <property type="term" value="F:GTPase activity"/>
    <property type="evidence" value="ECO:0007669"/>
    <property type="project" value="UniProtKB-UniRule"/>
</dbReference>
<comment type="function">
    <text evidence="7">Exhibits a very high intrinsic GTPase hydrolysis rate. Involved in the addition of a carboxymethylaminomethyl (cmnm) group at the wobble position (U34) of certain tRNAs, forming tRNA-cmnm(5)s(2)U34.</text>
</comment>
<dbReference type="Pfam" id="PF10396">
    <property type="entry name" value="TrmE_N"/>
    <property type="match status" value="1"/>
</dbReference>
<dbReference type="EMBL" id="JACIGI010000015">
    <property type="protein sequence ID" value="MBB4286352.1"/>
    <property type="molecule type" value="Genomic_DNA"/>
</dbReference>
<dbReference type="Gene3D" id="1.20.120.430">
    <property type="entry name" value="tRNA modification GTPase MnmE domain 2"/>
    <property type="match status" value="1"/>
</dbReference>
<dbReference type="InterPro" id="IPR027417">
    <property type="entry name" value="P-loop_NTPase"/>
</dbReference>
<accession>A0A7W6WLF3</accession>
<feature type="binding site" evidence="7">
    <location>
        <position position="252"/>
    </location>
    <ligand>
        <name>K(+)</name>
        <dbReference type="ChEBI" id="CHEBI:29103"/>
    </ligand>
</feature>
<proteinExistence type="inferred from homology"/>
<feature type="binding site" evidence="7">
    <location>
        <begin position="231"/>
        <end position="236"/>
    </location>
    <ligand>
        <name>GTP</name>
        <dbReference type="ChEBI" id="CHEBI:37565"/>
    </ligand>
</feature>
<feature type="binding site" evidence="7">
    <location>
        <position position="255"/>
    </location>
    <ligand>
        <name>K(+)</name>
        <dbReference type="ChEBI" id="CHEBI:29103"/>
    </ligand>
</feature>
<dbReference type="AlphaFoldDB" id="A0A7W6WLF3"/>
<feature type="binding site" evidence="7">
    <location>
        <position position="256"/>
    </location>
    <ligand>
        <name>Mg(2+)</name>
        <dbReference type="ChEBI" id="CHEBI:18420"/>
    </ligand>
</feature>
<evidence type="ECO:0000256" key="6">
    <source>
        <dbReference type="ARBA" id="ARBA00023134"/>
    </source>
</evidence>
<dbReference type="EC" id="3.6.-.-" evidence="7"/>
<dbReference type="Gene3D" id="3.30.1360.120">
    <property type="entry name" value="Probable tRNA modification gtpase trme, domain 1"/>
    <property type="match status" value="1"/>
</dbReference>
<comment type="caution">
    <text evidence="7">Lacks conserved residue(s) required for the propagation of feature annotation.</text>
</comment>
<evidence type="ECO:0000256" key="3">
    <source>
        <dbReference type="ARBA" id="ARBA00022741"/>
    </source>
</evidence>
<dbReference type="FunFam" id="3.30.1360.120:FF:000007">
    <property type="entry name" value="tRNA modification GTPase GTPBP3, mitochondrial"/>
    <property type="match status" value="1"/>
</dbReference>
<evidence type="ECO:0000256" key="2">
    <source>
        <dbReference type="ARBA" id="ARBA00022694"/>
    </source>
</evidence>
<dbReference type="SUPFAM" id="SSF52540">
    <property type="entry name" value="P-loop containing nucleoside triphosphate hydrolases"/>
    <property type="match status" value="1"/>
</dbReference>
<keyword evidence="5 7" id="KW-0630">Potassium</keyword>
<dbReference type="GO" id="GO:0030488">
    <property type="term" value="P:tRNA methylation"/>
    <property type="evidence" value="ECO:0007669"/>
    <property type="project" value="TreeGrafter"/>
</dbReference>
<name>A0A7W6WLF3_9PROT</name>